<keyword evidence="2" id="KW-0238">DNA-binding</keyword>
<dbReference type="PANTHER" id="PTHR33154:SF18">
    <property type="entry name" value="ARSENICAL RESISTANCE OPERON REPRESSOR"/>
    <property type="match status" value="1"/>
</dbReference>
<dbReference type="Pfam" id="PF01022">
    <property type="entry name" value="HTH_5"/>
    <property type="match status" value="1"/>
</dbReference>
<dbReference type="InterPro" id="IPR036390">
    <property type="entry name" value="WH_DNA-bd_sf"/>
</dbReference>
<dbReference type="Gene3D" id="1.10.10.10">
    <property type="entry name" value="Winged helix-like DNA-binding domain superfamily/Winged helix DNA-binding domain"/>
    <property type="match status" value="1"/>
</dbReference>
<evidence type="ECO:0000313" key="6">
    <source>
        <dbReference type="Proteomes" id="UP001597483"/>
    </source>
</evidence>
<dbReference type="PROSITE" id="PS50987">
    <property type="entry name" value="HTH_ARSR_2"/>
    <property type="match status" value="1"/>
</dbReference>
<organism evidence="5 6">
    <name type="scientific">Amycolatopsis silviterrae</name>
    <dbReference type="NCBI Taxonomy" id="1656914"/>
    <lineage>
        <taxon>Bacteria</taxon>
        <taxon>Bacillati</taxon>
        <taxon>Actinomycetota</taxon>
        <taxon>Actinomycetes</taxon>
        <taxon>Pseudonocardiales</taxon>
        <taxon>Pseudonocardiaceae</taxon>
        <taxon>Amycolatopsis</taxon>
    </lineage>
</organism>
<gene>
    <name evidence="5" type="ORF">ACFSVL_39805</name>
</gene>
<proteinExistence type="predicted"/>
<dbReference type="InterPro" id="IPR001845">
    <property type="entry name" value="HTH_ArsR_DNA-bd_dom"/>
</dbReference>
<dbReference type="SUPFAM" id="SSF46785">
    <property type="entry name" value="Winged helix' DNA-binding domain"/>
    <property type="match status" value="1"/>
</dbReference>
<dbReference type="Proteomes" id="UP001597483">
    <property type="component" value="Unassembled WGS sequence"/>
</dbReference>
<dbReference type="NCBIfam" id="NF033788">
    <property type="entry name" value="HTH_metalloreg"/>
    <property type="match status" value="1"/>
</dbReference>
<reference evidence="6" key="1">
    <citation type="journal article" date="2019" name="Int. J. Syst. Evol. Microbiol.">
        <title>The Global Catalogue of Microorganisms (GCM) 10K type strain sequencing project: providing services to taxonomists for standard genome sequencing and annotation.</title>
        <authorList>
            <consortium name="The Broad Institute Genomics Platform"/>
            <consortium name="The Broad Institute Genome Sequencing Center for Infectious Disease"/>
            <person name="Wu L."/>
            <person name="Ma J."/>
        </authorList>
    </citation>
    <scope>NUCLEOTIDE SEQUENCE [LARGE SCALE GENOMIC DNA]</scope>
    <source>
        <strain evidence="6">CGMCC 4.7641</strain>
    </source>
</reference>
<name>A0ABW5HKG2_9PSEU</name>
<dbReference type="InterPro" id="IPR011991">
    <property type="entry name" value="ArsR-like_HTH"/>
</dbReference>
<feature type="domain" description="HTH arsR-type" evidence="4">
    <location>
        <begin position="15"/>
        <end position="112"/>
    </location>
</feature>
<dbReference type="InterPro" id="IPR051081">
    <property type="entry name" value="HTH_MetalResp_TranReg"/>
</dbReference>
<accession>A0ABW5HKG2</accession>
<evidence type="ECO:0000259" key="4">
    <source>
        <dbReference type="PROSITE" id="PS50987"/>
    </source>
</evidence>
<dbReference type="CDD" id="cd00090">
    <property type="entry name" value="HTH_ARSR"/>
    <property type="match status" value="1"/>
</dbReference>
<keyword evidence="6" id="KW-1185">Reference proteome</keyword>
<dbReference type="PRINTS" id="PR00778">
    <property type="entry name" value="HTHARSR"/>
</dbReference>
<dbReference type="RefSeq" id="WP_378312216.1">
    <property type="nucleotide sequence ID" value="NZ_JBHUKS010000033.1"/>
</dbReference>
<dbReference type="SMART" id="SM00418">
    <property type="entry name" value="HTH_ARSR"/>
    <property type="match status" value="1"/>
</dbReference>
<evidence type="ECO:0000313" key="5">
    <source>
        <dbReference type="EMBL" id="MFD2473602.1"/>
    </source>
</evidence>
<keyword evidence="3" id="KW-0804">Transcription</keyword>
<keyword evidence="1" id="KW-0805">Transcription regulation</keyword>
<protein>
    <submittedName>
        <fullName evidence="5">ArsR/SmtB family transcription factor</fullName>
    </submittedName>
</protein>
<comment type="caution">
    <text evidence="5">The sequence shown here is derived from an EMBL/GenBank/DDBJ whole genome shotgun (WGS) entry which is preliminary data.</text>
</comment>
<evidence type="ECO:0000256" key="2">
    <source>
        <dbReference type="ARBA" id="ARBA00023125"/>
    </source>
</evidence>
<dbReference type="EMBL" id="JBHUKS010000033">
    <property type="protein sequence ID" value="MFD2473602.1"/>
    <property type="molecule type" value="Genomic_DNA"/>
</dbReference>
<evidence type="ECO:0000256" key="1">
    <source>
        <dbReference type="ARBA" id="ARBA00023015"/>
    </source>
</evidence>
<evidence type="ECO:0000256" key="3">
    <source>
        <dbReference type="ARBA" id="ARBA00023163"/>
    </source>
</evidence>
<dbReference type="PANTHER" id="PTHR33154">
    <property type="entry name" value="TRANSCRIPTIONAL REGULATOR, ARSR FAMILY"/>
    <property type="match status" value="1"/>
</dbReference>
<sequence length="125" mass="13693">MGLPEGHCLLSGRRPRTRGTDQASVLFKALADPLGIRLVPLIRHPPGREACFRDLAEEFAMPRARLSHHLRIRVSAGLLTRESRGTWSWYHLVPEPLETLRAPLDDGGPLVGPIAPADNSDAACC</sequence>
<dbReference type="InterPro" id="IPR036388">
    <property type="entry name" value="WH-like_DNA-bd_sf"/>
</dbReference>